<dbReference type="RefSeq" id="WP_087035309.1">
    <property type="nucleotide sequence ID" value="NZ_CP021377.1"/>
</dbReference>
<dbReference type="EMBL" id="CP021377">
    <property type="protein sequence ID" value="ART82168.1"/>
    <property type="molecule type" value="Genomic_DNA"/>
</dbReference>
<dbReference type="GO" id="GO:0030288">
    <property type="term" value="C:outer membrane-bounded periplasmic space"/>
    <property type="evidence" value="ECO:0007669"/>
    <property type="project" value="TreeGrafter"/>
</dbReference>
<reference evidence="4 5" key="1">
    <citation type="journal article" date="2014" name="Int. J. Syst. Evol. Microbiol.">
        <title>Oceanisphaera profunda sp. nov., a marine bacterium isolated from deep-sea sediment, and emended description of the genus Oceanisphaera.</title>
        <authorList>
            <person name="Xu Z."/>
            <person name="Zhang X.Y."/>
            <person name="Su H.N."/>
            <person name="Yu Z.C."/>
            <person name="Liu C."/>
            <person name="Li H."/>
            <person name="Chen X.L."/>
            <person name="Song X.Y."/>
            <person name="Xie B.B."/>
            <person name="Qin Q.L."/>
            <person name="Zhou B.C."/>
            <person name="Shi M."/>
            <person name="Huang Y."/>
            <person name="Zhang Y.Z."/>
        </authorList>
    </citation>
    <scope>NUCLEOTIDE SEQUENCE [LARGE SCALE GENOMIC DNA]</scope>
    <source>
        <strain evidence="4 5">SM1222</strain>
    </source>
</reference>
<name>A0A1Y0D3Q4_9GAMM</name>
<dbReference type="SUPFAM" id="SSF53850">
    <property type="entry name" value="Periplasmic binding protein-like II"/>
    <property type="match status" value="1"/>
</dbReference>
<evidence type="ECO:0000256" key="1">
    <source>
        <dbReference type="ARBA" id="ARBA00022729"/>
    </source>
</evidence>
<dbReference type="GO" id="GO:0043190">
    <property type="term" value="C:ATP-binding cassette (ABC) transporter complex"/>
    <property type="evidence" value="ECO:0007669"/>
    <property type="project" value="InterPro"/>
</dbReference>
<dbReference type="PANTHER" id="PTHR30290">
    <property type="entry name" value="PERIPLASMIC BINDING COMPONENT OF ABC TRANSPORTER"/>
    <property type="match status" value="1"/>
</dbReference>
<keyword evidence="5" id="KW-1185">Reference proteome</keyword>
<feature type="signal peptide" evidence="2">
    <location>
        <begin position="1"/>
        <end position="25"/>
    </location>
</feature>
<dbReference type="Gene3D" id="3.10.105.10">
    <property type="entry name" value="Dipeptide-binding Protein, Domain 3"/>
    <property type="match status" value="1"/>
</dbReference>
<dbReference type="Pfam" id="PF00496">
    <property type="entry name" value="SBP_bac_5"/>
    <property type="match status" value="1"/>
</dbReference>
<evidence type="ECO:0000259" key="3">
    <source>
        <dbReference type="Pfam" id="PF00496"/>
    </source>
</evidence>
<dbReference type="CDD" id="cd08497">
    <property type="entry name" value="MbnE-like"/>
    <property type="match status" value="1"/>
</dbReference>
<dbReference type="KEGG" id="opf:CBP31_05610"/>
<dbReference type="AlphaFoldDB" id="A0A1Y0D3Q4"/>
<gene>
    <name evidence="4" type="ORF">CBP31_05610</name>
</gene>
<dbReference type="InterPro" id="IPR000914">
    <property type="entry name" value="SBP_5_dom"/>
</dbReference>
<feature type="domain" description="Solute-binding protein family 5" evidence="3">
    <location>
        <begin position="97"/>
        <end position="479"/>
    </location>
</feature>
<feature type="chain" id="PRO_5012733748" evidence="2">
    <location>
        <begin position="26"/>
        <end position="606"/>
    </location>
</feature>
<dbReference type="InterPro" id="IPR030678">
    <property type="entry name" value="Peptide/Ni-bd"/>
</dbReference>
<dbReference type="PANTHER" id="PTHR30290:SF64">
    <property type="entry name" value="ABC TRANSPORTER PERIPLASMIC BINDING PROTEIN"/>
    <property type="match status" value="1"/>
</dbReference>
<accession>A0A1Y0D3Q4</accession>
<dbReference type="GO" id="GO:0042884">
    <property type="term" value="P:microcin transport"/>
    <property type="evidence" value="ECO:0007669"/>
    <property type="project" value="TreeGrafter"/>
</dbReference>
<proteinExistence type="predicted"/>
<protein>
    <submittedName>
        <fullName evidence="4">ABC transporter substrate-binding protein</fullName>
    </submittedName>
</protein>
<dbReference type="GO" id="GO:0015833">
    <property type="term" value="P:peptide transport"/>
    <property type="evidence" value="ECO:0007669"/>
    <property type="project" value="TreeGrafter"/>
</dbReference>
<sequence length="606" mass="69597">MKKLFKHLGGWLLGLGLVASINVSAAELPSGLDWQTNNDDPIFASPEAKRGGVFNLSLMSFPLTFRTVGPDSNTAFRSFILENQLGLYSLHPVTQNPIPGLATHWAFGGDNKTMYFKLNPAARWSDGEPVTSADFLFAIEMMRSEVIRAPWYNNYFSEEIVDVTAFDEYTISVTAGSEKSQRELLNTVGLTPEPKHFYTLTDDWVRSYNWAQAPVTGAYVMDDVKRGRSISFKRLDDWWGNSLKYYQHRFNPDVIRLTVIRDLNISYRHFLRGDIDTFGLILPEWWHDKTDTPEYKQGLINRIWFYNDMPQGAQGFHLNTAHPRLSDQRVREGMAHALNMQRMLDTILRGDYERMHTFGTGYDAFTDAGIHARDYDIKRARELFAEAGYDQQGPGGFLRNNAGDVLSLAVTYTTQEHTPRLAILREEARKAGLDLQLNLVDGASGFKVMLEKKHEAAWLGWAGGGLYPQYWEFFHSANANKPQTNNLFNIADEQLDQLIEQYRVTMDLDAKADISRQIQRRVNELAIFIPGYQVPYTREAYWRYVRLPETKGSRFSPSLFWPMQGSPYSTGGLFWIDEDLKKEVKAGKVRFEPVLEIDETWRHKEQ</sequence>
<evidence type="ECO:0000256" key="2">
    <source>
        <dbReference type="SAM" id="SignalP"/>
    </source>
</evidence>
<dbReference type="PIRSF" id="PIRSF002741">
    <property type="entry name" value="MppA"/>
    <property type="match status" value="1"/>
</dbReference>
<dbReference type="Proteomes" id="UP000243937">
    <property type="component" value="Chromosome"/>
</dbReference>
<evidence type="ECO:0000313" key="5">
    <source>
        <dbReference type="Proteomes" id="UP000243937"/>
    </source>
</evidence>
<keyword evidence="1 2" id="KW-0732">Signal</keyword>
<evidence type="ECO:0000313" key="4">
    <source>
        <dbReference type="EMBL" id="ART82168.1"/>
    </source>
</evidence>
<dbReference type="OrthoDB" id="9801912at2"/>
<dbReference type="InterPro" id="IPR039424">
    <property type="entry name" value="SBP_5"/>
</dbReference>
<dbReference type="GO" id="GO:1904680">
    <property type="term" value="F:peptide transmembrane transporter activity"/>
    <property type="evidence" value="ECO:0007669"/>
    <property type="project" value="TreeGrafter"/>
</dbReference>
<organism evidence="4 5">
    <name type="scientific">Oceanisphaera profunda</name>
    <dbReference type="NCBI Taxonomy" id="1416627"/>
    <lineage>
        <taxon>Bacteria</taxon>
        <taxon>Pseudomonadati</taxon>
        <taxon>Pseudomonadota</taxon>
        <taxon>Gammaproteobacteria</taxon>
        <taxon>Aeromonadales</taxon>
        <taxon>Aeromonadaceae</taxon>
        <taxon>Oceanisphaera</taxon>
    </lineage>
</organism>
<dbReference type="Gene3D" id="3.40.190.10">
    <property type="entry name" value="Periplasmic binding protein-like II"/>
    <property type="match status" value="1"/>
</dbReference>